<evidence type="ECO:0000313" key="7">
    <source>
        <dbReference type="Proteomes" id="UP001500359"/>
    </source>
</evidence>
<gene>
    <name evidence="6" type="ORF">GCM10009114_15380</name>
</gene>
<sequence>MSLLNVVDINDSRRYTHLKRHNAIEHGRANALDLLIKGKPLHEVLNQLVFSLEESTDGLRCLISLLDDSGTVLSPFVGPSLPPEFLKSQENNVVKPAVGTSAKSVQKKELIVCEDILQDPSWENHYEIIKSCGIRSCWSQPIIAPNGDVFGTFSMFFSVPSVPDQDDIESLTYEAQIISIILERANNIDQLKKANSQLEKRVKERTRALTETNILLKKALEQRNEVQLQLVELENMAALGTMMSSLTHEINTPIGVAITAISHLRALQEKTADLFREGKLKRSQLTQFYVESEESAEIIERNLVRSTQLIKTFKQLSLDQHSQVARKINVCSYLGEILLSLKPRLKRTQHKFCLDVDPDLEVFSNPGAISQLMINLIMNSAQHGFEKQEIGHILFKVRLLREVADQPMLQIVYKDNGCGMSEHTIENLYKPFFTNARQNGGSGLGMHICYNIVVKVLGGHIDCRSRIGKGVEFTITIPVGMDKNNHS</sequence>
<keyword evidence="4" id="KW-0175">Coiled coil</keyword>
<dbReference type="Proteomes" id="UP001500359">
    <property type="component" value="Unassembled WGS sequence"/>
</dbReference>
<dbReference type="SMART" id="SM00388">
    <property type="entry name" value="HisKA"/>
    <property type="match status" value="1"/>
</dbReference>
<dbReference type="Pfam" id="PF02518">
    <property type="entry name" value="HATPase_c"/>
    <property type="match status" value="1"/>
</dbReference>
<dbReference type="InterPro" id="IPR004358">
    <property type="entry name" value="Sig_transdc_His_kin-like_C"/>
</dbReference>
<dbReference type="SMART" id="SM00065">
    <property type="entry name" value="GAF"/>
    <property type="match status" value="1"/>
</dbReference>
<dbReference type="SMART" id="SM00387">
    <property type="entry name" value="HATPase_c"/>
    <property type="match status" value="1"/>
</dbReference>
<evidence type="ECO:0000313" key="6">
    <source>
        <dbReference type="EMBL" id="GAA0855778.1"/>
    </source>
</evidence>
<organism evidence="6 7">
    <name type="scientific">Aliiglaciecola litoralis</name>
    <dbReference type="NCBI Taxonomy" id="582857"/>
    <lineage>
        <taxon>Bacteria</taxon>
        <taxon>Pseudomonadati</taxon>
        <taxon>Pseudomonadota</taxon>
        <taxon>Gammaproteobacteria</taxon>
        <taxon>Alteromonadales</taxon>
        <taxon>Alteromonadaceae</taxon>
        <taxon>Aliiglaciecola</taxon>
    </lineage>
</organism>
<dbReference type="InterPro" id="IPR029016">
    <property type="entry name" value="GAF-like_dom_sf"/>
</dbReference>
<evidence type="ECO:0000256" key="3">
    <source>
        <dbReference type="ARBA" id="ARBA00022553"/>
    </source>
</evidence>
<feature type="coiled-coil region" evidence="4">
    <location>
        <begin position="181"/>
        <end position="236"/>
    </location>
</feature>
<dbReference type="InterPro" id="IPR036890">
    <property type="entry name" value="HATPase_C_sf"/>
</dbReference>
<dbReference type="Gene3D" id="1.10.287.130">
    <property type="match status" value="1"/>
</dbReference>
<keyword evidence="3" id="KW-0597">Phosphoprotein</keyword>
<dbReference type="PANTHER" id="PTHR43065">
    <property type="entry name" value="SENSOR HISTIDINE KINASE"/>
    <property type="match status" value="1"/>
</dbReference>
<dbReference type="SUPFAM" id="SSF55874">
    <property type="entry name" value="ATPase domain of HSP90 chaperone/DNA topoisomerase II/histidine kinase"/>
    <property type="match status" value="1"/>
</dbReference>
<evidence type="ECO:0000256" key="1">
    <source>
        <dbReference type="ARBA" id="ARBA00000085"/>
    </source>
</evidence>
<dbReference type="EC" id="2.7.13.3" evidence="2"/>
<dbReference type="RefSeq" id="WP_343858344.1">
    <property type="nucleotide sequence ID" value="NZ_BAAAFD010000003.1"/>
</dbReference>
<dbReference type="PROSITE" id="PS50109">
    <property type="entry name" value="HIS_KIN"/>
    <property type="match status" value="1"/>
</dbReference>
<feature type="domain" description="Histidine kinase" evidence="5">
    <location>
        <begin position="245"/>
        <end position="481"/>
    </location>
</feature>
<proteinExistence type="predicted"/>
<dbReference type="InterPro" id="IPR003661">
    <property type="entry name" value="HisK_dim/P_dom"/>
</dbReference>
<accession>A0ABN1LGI8</accession>
<dbReference type="Gene3D" id="3.30.565.10">
    <property type="entry name" value="Histidine kinase-like ATPase, C-terminal domain"/>
    <property type="match status" value="1"/>
</dbReference>
<evidence type="ECO:0000256" key="4">
    <source>
        <dbReference type="SAM" id="Coils"/>
    </source>
</evidence>
<dbReference type="InterPro" id="IPR005467">
    <property type="entry name" value="His_kinase_dom"/>
</dbReference>
<comment type="catalytic activity">
    <reaction evidence="1">
        <text>ATP + protein L-histidine = ADP + protein N-phospho-L-histidine.</text>
        <dbReference type="EC" id="2.7.13.3"/>
    </reaction>
</comment>
<dbReference type="CDD" id="cd00082">
    <property type="entry name" value="HisKA"/>
    <property type="match status" value="1"/>
</dbReference>
<dbReference type="Gene3D" id="3.30.450.40">
    <property type="match status" value="1"/>
</dbReference>
<name>A0ABN1LGI8_9ALTE</name>
<dbReference type="PRINTS" id="PR00344">
    <property type="entry name" value="BCTRLSENSOR"/>
</dbReference>
<reference evidence="6 7" key="1">
    <citation type="journal article" date="2019" name="Int. J. Syst. Evol. Microbiol.">
        <title>The Global Catalogue of Microorganisms (GCM) 10K type strain sequencing project: providing services to taxonomists for standard genome sequencing and annotation.</title>
        <authorList>
            <consortium name="The Broad Institute Genomics Platform"/>
            <consortium name="The Broad Institute Genome Sequencing Center for Infectious Disease"/>
            <person name="Wu L."/>
            <person name="Ma J."/>
        </authorList>
    </citation>
    <scope>NUCLEOTIDE SEQUENCE [LARGE SCALE GENOMIC DNA]</scope>
    <source>
        <strain evidence="6 7">JCM 15896</strain>
    </source>
</reference>
<evidence type="ECO:0000259" key="5">
    <source>
        <dbReference type="PROSITE" id="PS50109"/>
    </source>
</evidence>
<dbReference type="EMBL" id="BAAAFD010000003">
    <property type="protein sequence ID" value="GAA0855778.1"/>
    <property type="molecule type" value="Genomic_DNA"/>
</dbReference>
<keyword evidence="7" id="KW-1185">Reference proteome</keyword>
<dbReference type="SUPFAM" id="SSF55781">
    <property type="entry name" value="GAF domain-like"/>
    <property type="match status" value="1"/>
</dbReference>
<dbReference type="PANTHER" id="PTHR43065:SF47">
    <property type="match status" value="1"/>
</dbReference>
<dbReference type="Pfam" id="PF13185">
    <property type="entry name" value="GAF_2"/>
    <property type="match status" value="1"/>
</dbReference>
<comment type="caution">
    <text evidence="6">The sequence shown here is derived from an EMBL/GenBank/DDBJ whole genome shotgun (WGS) entry which is preliminary data.</text>
</comment>
<evidence type="ECO:0000256" key="2">
    <source>
        <dbReference type="ARBA" id="ARBA00012438"/>
    </source>
</evidence>
<dbReference type="InterPro" id="IPR003594">
    <property type="entry name" value="HATPase_dom"/>
</dbReference>
<dbReference type="InterPro" id="IPR003018">
    <property type="entry name" value="GAF"/>
</dbReference>
<protein>
    <recommendedName>
        <fullName evidence="2">histidine kinase</fullName>
        <ecNumber evidence="2">2.7.13.3</ecNumber>
    </recommendedName>
</protein>